<evidence type="ECO:0000313" key="2">
    <source>
        <dbReference type="EMBL" id="RXM90810.1"/>
    </source>
</evidence>
<name>A0A444URM2_ACIRT</name>
<gene>
    <name evidence="2" type="ORF">EOD39_21825</name>
</gene>
<comment type="caution">
    <text evidence="2">The sequence shown here is derived from an EMBL/GenBank/DDBJ whole genome shotgun (WGS) entry which is preliminary data.</text>
</comment>
<feature type="chain" id="PRO_5019239468" evidence="1">
    <location>
        <begin position="20"/>
        <end position="96"/>
    </location>
</feature>
<keyword evidence="3" id="KW-1185">Reference proteome</keyword>
<evidence type="ECO:0000256" key="1">
    <source>
        <dbReference type="SAM" id="SignalP"/>
    </source>
</evidence>
<dbReference type="EMBL" id="SCEB01012594">
    <property type="protein sequence ID" value="RXM90810.1"/>
    <property type="molecule type" value="Genomic_DNA"/>
</dbReference>
<protein>
    <submittedName>
        <fullName evidence="2">Germ cell-specific gene 1-like protein</fullName>
    </submittedName>
</protein>
<dbReference type="AlphaFoldDB" id="A0A444URM2"/>
<dbReference type="Pfam" id="PF07803">
    <property type="entry name" value="GSG-1"/>
    <property type="match status" value="1"/>
</dbReference>
<proteinExistence type="predicted"/>
<dbReference type="InterPro" id="IPR012478">
    <property type="entry name" value="GSG-1"/>
</dbReference>
<feature type="signal peptide" evidence="1">
    <location>
        <begin position="1"/>
        <end position="19"/>
    </location>
</feature>
<sequence length="96" mass="10139">MLAGSRSLLSLLLTSLALACSILAFSSSYWCEGQHKVVKPPCLSPIKTKNCGATQSQPSTAQTTTGQSSSSWVPWLFVISEFLSSLCKGPVALCSL</sequence>
<evidence type="ECO:0000313" key="3">
    <source>
        <dbReference type="Proteomes" id="UP000289886"/>
    </source>
</evidence>
<dbReference type="PROSITE" id="PS51257">
    <property type="entry name" value="PROKAR_LIPOPROTEIN"/>
    <property type="match status" value="1"/>
</dbReference>
<organism evidence="2 3">
    <name type="scientific">Acipenser ruthenus</name>
    <name type="common">Sterlet sturgeon</name>
    <dbReference type="NCBI Taxonomy" id="7906"/>
    <lineage>
        <taxon>Eukaryota</taxon>
        <taxon>Metazoa</taxon>
        <taxon>Chordata</taxon>
        <taxon>Craniata</taxon>
        <taxon>Vertebrata</taxon>
        <taxon>Euteleostomi</taxon>
        <taxon>Actinopterygii</taxon>
        <taxon>Chondrostei</taxon>
        <taxon>Acipenseriformes</taxon>
        <taxon>Acipenseridae</taxon>
        <taxon>Acipenser</taxon>
    </lineage>
</organism>
<reference evidence="2 3" key="1">
    <citation type="submission" date="2019-01" db="EMBL/GenBank/DDBJ databases">
        <title>Draft Genome and Complete Hox-Cluster Characterization of the Sterlet Sturgeon (Acipenser ruthenus).</title>
        <authorList>
            <person name="Wei Q."/>
        </authorList>
    </citation>
    <scope>NUCLEOTIDE SEQUENCE [LARGE SCALE GENOMIC DNA]</scope>
    <source>
        <strain evidence="2">WHYD16114868_AA</strain>
        <tissue evidence="2">Blood</tissue>
    </source>
</reference>
<dbReference type="Proteomes" id="UP000289886">
    <property type="component" value="Unassembled WGS sequence"/>
</dbReference>
<accession>A0A444URM2</accession>
<keyword evidence="1" id="KW-0732">Signal</keyword>